<reference evidence="3" key="1">
    <citation type="submission" date="2018-04" db="EMBL/GenBank/DDBJ databases">
        <authorList>
            <person name="Cornet L."/>
        </authorList>
    </citation>
    <scope>NUCLEOTIDE SEQUENCE [LARGE SCALE GENOMIC DNA]</scope>
</reference>
<dbReference type="EMBL" id="QBMP01000220">
    <property type="protein sequence ID" value="PZO49122.1"/>
    <property type="molecule type" value="Genomic_DNA"/>
</dbReference>
<dbReference type="AlphaFoldDB" id="A0A2W4WXM3"/>
<organism evidence="2 3">
    <name type="scientific">Phormidesmis priestleyi</name>
    <dbReference type="NCBI Taxonomy" id="268141"/>
    <lineage>
        <taxon>Bacteria</taxon>
        <taxon>Bacillati</taxon>
        <taxon>Cyanobacteriota</taxon>
        <taxon>Cyanophyceae</taxon>
        <taxon>Leptolyngbyales</taxon>
        <taxon>Leptolyngbyaceae</taxon>
        <taxon>Phormidesmis</taxon>
    </lineage>
</organism>
<proteinExistence type="predicted"/>
<feature type="transmembrane region" description="Helical" evidence="1">
    <location>
        <begin position="78"/>
        <end position="99"/>
    </location>
</feature>
<accession>A0A2W4WXM3</accession>
<protein>
    <submittedName>
        <fullName evidence="2">Uncharacterized protein</fullName>
    </submittedName>
</protein>
<sequence length="125" mass="13277">MSAPQILIENQNALGHNVEQISLDTNRVNIHSETTSRLANAISISSRGLWVDVSSWLVYCAAAFSVASLALDMGAAPWAVALLFGVPLISLTILIGAVIDRRPALAPHGMIRFLLLFIGAVIAVS</sequence>
<dbReference type="Proteomes" id="UP000249794">
    <property type="component" value="Unassembled WGS sequence"/>
</dbReference>
<comment type="caution">
    <text evidence="2">The sequence shown here is derived from an EMBL/GenBank/DDBJ whole genome shotgun (WGS) entry which is preliminary data.</text>
</comment>
<evidence type="ECO:0000256" key="1">
    <source>
        <dbReference type="SAM" id="Phobius"/>
    </source>
</evidence>
<gene>
    <name evidence="2" type="ORF">DCF15_17225</name>
</gene>
<keyword evidence="1" id="KW-0472">Membrane</keyword>
<feature type="transmembrane region" description="Helical" evidence="1">
    <location>
        <begin position="53"/>
        <end position="71"/>
    </location>
</feature>
<feature type="transmembrane region" description="Helical" evidence="1">
    <location>
        <begin position="105"/>
        <end position="124"/>
    </location>
</feature>
<keyword evidence="1" id="KW-1133">Transmembrane helix</keyword>
<keyword evidence="1" id="KW-0812">Transmembrane</keyword>
<name>A0A2W4WXM3_9CYAN</name>
<evidence type="ECO:0000313" key="2">
    <source>
        <dbReference type="EMBL" id="PZO49122.1"/>
    </source>
</evidence>
<reference evidence="2 3" key="2">
    <citation type="submission" date="2018-06" db="EMBL/GenBank/DDBJ databases">
        <title>Metagenomic assembly of (sub)arctic Cyanobacteria and their associated microbiome from non-axenic cultures.</title>
        <authorList>
            <person name="Baurain D."/>
        </authorList>
    </citation>
    <scope>NUCLEOTIDE SEQUENCE [LARGE SCALE GENOMIC DNA]</scope>
    <source>
        <strain evidence="2">ULC027bin1</strain>
    </source>
</reference>
<evidence type="ECO:0000313" key="3">
    <source>
        <dbReference type="Proteomes" id="UP000249794"/>
    </source>
</evidence>